<dbReference type="Pfam" id="PF00443">
    <property type="entry name" value="UCH"/>
    <property type="match status" value="1"/>
</dbReference>
<evidence type="ECO:0000256" key="6">
    <source>
        <dbReference type="RuleBase" id="RU366025"/>
    </source>
</evidence>
<dbReference type="EC" id="3.4.19.12" evidence="6"/>
<dbReference type="Gene3D" id="3.90.70.10">
    <property type="entry name" value="Cysteine proteinases"/>
    <property type="match status" value="1"/>
</dbReference>
<dbReference type="SUPFAM" id="SSF54001">
    <property type="entry name" value="Cysteine proteinases"/>
    <property type="match status" value="1"/>
</dbReference>
<dbReference type="InParanoid" id="A0A1Y2GCC6"/>
<feature type="domain" description="USP" evidence="7">
    <location>
        <begin position="294"/>
        <end position="770"/>
    </location>
</feature>
<keyword evidence="2 6" id="KW-0645">Protease</keyword>
<dbReference type="FunCoup" id="A0A1Y2GCC6">
    <property type="interactions" value="44"/>
</dbReference>
<evidence type="ECO:0000256" key="1">
    <source>
        <dbReference type="ARBA" id="ARBA00000707"/>
    </source>
</evidence>
<dbReference type="GO" id="GO:0070628">
    <property type="term" value="F:proteasome binding"/>
    <property type="evidence" value="ECO:0007669"/>
    <property type="project" value="TreeGrafter"/>
</dbReference>
<comment type="caution">
    <text evidence="8">The sequence shown here is derived from an EMBL/GenBank/DDBJ whole genome shotgun (WGS) entry which is preliminary data.</text>
</comment>
<evidence type="ECO:0000256" key="2">
    <source>
        <dbReference type="ARBA" id="ARBA00022670"/>
    </source>
</evidence>
<reference evidence="8 9" key="1">
    <citation type="submission" date="2016-07" db="EMBL/GenBank/DDBJ databases">
        <title>Pervasive Adenine N6-methylation of Active Genes in Fungi.</title>
        <authorList>
            <consortium name="DOE Joint Genome Institute"/>
            <person name="Mondo S.J."/>
            <person name="Dannebaum R.O."/>
            <person name="Kuo R.C."/>
            <person name="Labutti K."/>
            <person name="Haridas S."/>
            <person name="Kuo A."/>
            <person name="Salamov A."/>
            <person name="Ahrendt S.R."/>
            <person name="Lipzen A."/>
            <person name="Sullivan W."/>
            <person name="Andreopoulos W.B."/>
            <person name="Clum A."/>
            <person name="Lindquist E."/>
            <person name="Daum C."/>
            <person name="Ramamoorthy G.K."/>
            <person name="Gryganskyi A."/>
            <person name="Culley D."/>
            <person name="Magnuson J.K."/>
            <person name="James T.Y."/>
            <person name="O'Malley M.A."/>
            <person name="Stajich J.E."/>
            <person name="Spatafora J.W."/>
            <person name="Visel A."/>
            <person name="Grigoriev I.V."/>
        </authorList>
    </citation>
    <scope>NUCLEOTIDE SEQUENCE [LARGE SCALE GENOMIC DNA]</scope>
    <source>
        <strain evidence="8 9">NRRL 3116</strain>
    </source>
</reference>
<dbReference type="PROSITE" id="PS50235">
    <property type="entry name" value="USP_3"/>
    <property type="match status" value="1"/>
</dbReference>
<sequence>MRKSRKPQSAVLTAPNIYDTLTTLIRILNNAIKPDSRPLNVESNVFKDKIRLDNESKQFFTHTKFSLIDKHFHAPDPTSDNIRFLNRCRFQLELILMQEKPELLSATVKPAYPLILQELGCSTYKRDLKEKPLNLSDKATLIAEQHSTLSKLGCVTDMNDNIVIDAFQTQLLHDTTASHSLIDALVEIQKRRESEKLEIEIACKKCESFVTTAELKAAYRQFEIPDDGEGIDNEVLIGLIRASLNPTTMESLRIIAKARNDVAINTLLEQPDSNTIGLDQDDPTMDLFYAQNPVGLTNIGNTCYVNSLLQYIYTIKELRETVLNMEAYVENTDAADWQGKVIDGQRLSRQQVIEAKDTVRELKDLFSQMEWSKTRAVVPSSRLVDLLRPTTASSTSINSVITASEGQPYEMQDVSEAMLLLMSRLNAAFVPLTPDNGGPPVDRFNSLFYIRAFKKGMEMDDVTGATKERRIPEDSSTLILNADEDVAMQELIDNYFYESRNADSRISSPLTSIDGIGGDASIVAERDIRVTELPPILQIYLNRTQYNRKDNSSYKSSATISIPKRLYMDQYLESNQEENAERFKRIKLWKMDRLESRRALERIQMKRKELASNKQTDNGLIDRKYNVETINTASSVDAPVVDTYSSGIEAESKEFPAFCDMTTTDIIVSESDLDEKEAEHLGKIVELNARLEGEVAGMTRAEYKLHAVFHHEGDINFGHYWVDILDDQSQPPRWFKYSDERVNEVGMAQEDDILDGKQGPTACFCVYVRSDADVVQTVWRSIST</sequence>
<organism evidence="8 9">
    <name type="scientific">Lobosporangium transversale</name>
    <dbReference type="NCBI Taxonomy" id="64571"/>
    <lineage>
        <taxon>Eukaryota</taxon>
        <taxon>Fungi</taxon>
        <taxon>Fungi incertae sedis</taxon>
        <taxon>Mucoromycota</taxon>
        <taxon>Mortierellomycotina</taxon>
        <taxon>Mortierellomycetes</taxon>
        <taxon>Mortierellales</taxon>
        <taxon>Mortierellaceae</taxon>
        <taxon>Lobosporangium</taxon>
    </lineage>
</organism>
<comment type="catalytic activity">
    <reaction evidence="1 6">
        <text>Thiol-dependent hydrolysis of ester, thioester, amide, peptide and isopeptide bonds formed by the C-terminal Gly of ubiquitin (a 76-residue protein attached to proteins as an intracellular targeting signal).</text>
        <dbReference type="EC" id="3.4.19.12"/>
    </reaction>
</comment>
<dbReference type="PANTHER" id="PTHR43982:SF6">
    <property type="entry name" value="UBIQUITIN CARBOXYL-TERMINAL HYDROLASE 2-RELATED"/>
    <property type="match status" value="1"/>
</dbReference>
<evidence type="ECO:0000313" key="9">
    <source>
        <dbReference type="Proteomes" id="UP000193648"/>
    </source>
</evidence>
<dbReference type="InterPro" id="IPR001394">
    <property type="entry name" value="Peptidase_C19_UCH"/>
</dbReference>
<dbReference type="GO" id="GO:0004843">
    <property type="term" value="F:cysteine-type deubiquitinase activity"/>
    <property type="evidence" value="ECO:0007669"/>
    <property type="project" value="UniProtKB-UniRule"/>
</dbReference>
<keyword evidence="3 6" id="KW-0833">Ubl conjugation pathway</keyword>
<dbReference type="PANTHER" id="PTHR43982">
    <property type="entry name" value="UBIQUITIN CARBOXYL-TERMINAL HYDROLASE"/>
    <property type="match status" value="1"/>
</dbReference>
<dbReference type="STRING" id="64571.A0A1Y2GCC6"/>
<dbReference type="EMBL" id="MCFF01000049">
    <property type="protein sequence ID" value="ORZ05673.1"/>
    <property type="molecule type" value="Genomic_DNA"/>
</dbReference>
<accession>A0A1Y2GCC6</accession>
<dbReference type="RefSeq" id="XP_021877160.1">
    <property type="nucleotide sequence ID" value="XM_022026861.1"/>
</dbReference>
<dbReference type="GeneID" id="33568704"/>
<dbReference type="AlphaFoldDB" id="A0A1Y2GCC6"/>
<dbReference type="OrthoDB" id="2420415at2759"/>
<comment type="similarity">
    <text evidence="6">Belongs to the peptidase C19 family.</text>
</comment>
<keyword evidence="5 6" id="KW-0788">Thiol protease</keyword>
<evidence type="ECO:0000256" key="4">
    <source>
        <dbReference type="ARBA" id="ARBA00022801"/>
    </source>
</evidence>
<dbReference type="Proteomes" id="UP000193648">
    <property type="component" value="Unassembled WGS sequence"/>
</dbReference>
<evidence type="ECO:0000256" key="3">
    <source>
        <dbReference type="ARBA" id="ARBA00022786"/>
    </source>
</evidence>
<keyword evidence="9" id="KW-1185">Reference proteome</keyword>
<name>A0A1Y2GCC6_9FUNG</name>
<evidence type="ECO:0000259" key="7">
    <source>
        <dbReference type="PROSITE" id="PS50235"/>
    </source>
</evidence>
<dbReference type="GO" id="GO:0043161">
    <property type="term" value="P:proteasome-mediated ubiquitin-dependent protein catabolic process"/>
    <property type="evidence" value="ECO:0007669"/>
    <property type="project" value="InterPro"/>
</dbReference>
<keyword evidence="4 6" id="KW-0378">Hydrolase</keyword>
<dbReference type="InterPro" id="IPR028889">
    <property type="entry name" value="USP"/>
</dbReference>
<dbReference type="GO" id="GO:0061136">
    <property type="term" value="P:regulation of proteasomal protein catabolic process"/>
    <property type="evidence" value="ECO:0007669"/>
    <property type="project" value="TreeGrafter"/>
</dbReference>
<protein>
    <recommendedName>
        <fullName evidence="6">Ubiquitin carboxyl-terminal hydrolase</fullName>
        <ecNumber evidence="6">3.4.19.12</ecNumber>
    </recommendedName>
</protein>
<evidence type="ECO:0000256" key="5">
    <source>
        <dbReference type="ARBA" id="ARBA00022807"/>
    </source>
</evidence>
<dbReference type="InterPro" id="IPR038765">
    <property type="entry name" value="Papain-like_cys_pep_sf"/>
</dbReference>
<dbReference type="InterPro" id="IPR018200">
    <property type="entry name" value="USP_CS"/>
</dbReference>
<gene>
    <name evidence="8" type="ORF">BCR41DRAFT_374314</name>
</gene>
<proteinExistence type="inferred from homology"/>
<dbReference type="PROSITE" id="PS00972">
    <property type="entry name" value="USP_1"/>
    <property type="match status" value="1"/>
</dbReference>
<dbReference type="GO" id="GO:0016579">
    <property type="term" value="P:protein deubiquitination"/>
    <property type="evidence" value="ECO:0007669"/>
    <property type="project" value="InterPro"/>
</dbReference>
<dbReference type="InterPro" id="IPR044635">
    <property type="entry name" value="UBP14-like"/>
</dbReference>
<dbReference type="PROSITE" id="PS00973">
    <property type="entry name" value="USP_2"/>
    <property type="match status" value="1"/>
</dbReference>
<evidence type="ECO:0000313" key="8">
    <source>
        <dbReference type="EMBL" id="ORZ05673.1"/>
    </source>
</evidence>